<gene>
    <name evidence="1" type="ORF">PSSU_0820</name>
</gene>
<sequence length="195" mass="21018">MRRADREVTDLQEIHSIIDAAHVANVAYSDAEGLTVVPVDFGYEWSEPARLADANAASIAQPRLVMYLHSSPIGRKADALRAAGERGLDVSFDLIADGSQTIPGRTLCNWGRAYASVVGTGTATIVNDVREAAHGLSLLMAHEAGMADGAGAPTATFTDQQVRSVMVWRIDVDVFTAKRRPIPPERRHVPMPDSD</sequence>
<dbReference type="SUPFAM" id="SSF50475">
    <property type="entry name" value="FMN-binding split barrel"/>
    <property type="match status" value="1"/>
</dbReference>
<dbReference type="InterPro" id="IPR012349">
    <property type="entry name" value="Split_barrel_FMN-bd"/>
</dbReference>
<name>A0A261EYW2_9BIFI</name>
<evidence type="ECO:0000313" key="1">
    <source>
        <dbReference type="EMBL" id="OZG52037.1"/>
    </source>
</evidence>
<protein>
    <submittedName>
        <fullName evidence="1">MFS transporter</fullName>
    </submittedName>
</protein>
<dbReference type="EMBL" id="MWWQ01000006">
    <property type="protein sequence ID" value="OZG52037.1"/>
    <property type="molecule type" value="Genomic_DNA"/>
</dbReference>
<dbReference type="Pfam" id="PF12900">
    <property type="entry name" value="Pyridox_ox_2"/>
    <property type="match status" value="1"/>
</dbReference>
<dbReference type="Gene3D" id="2.30.110.10">
    <property type="entry name" value="Electron Transport, Fmn-binding Protein, Chain A"/>
    <property type="match status" value="1"/>
</dbReference>
<keyword evidence="2" id="KW-1185">Reference proteome</keyword>
<reference evidence="1 2" key="1">
    <citation type="journal article" date="2017" name="BMC Genomics">
        <title>Comparative genomic and phylogenomic analyses of the Bifidobacteriaceae family.</title>
        <authorList>
            <person name="Lugli G.A."/>
            <person name="Milani C."/>
            <person name="Turroni F."/>
            <person name="Duranti S."/>
            <person name="Mancabelli L."/>
            <person name="Mangifesta M."/>
            <person name="Ferrario C."/>
            <person name="Modesto M."/>
            <person name="Mattarelli P."/>
            <person name="Jiri K."/>
            <person name="van Sinderen D."/>
            <person name="Ventura M."/>
        </authorList>
    </citation>
    <scope>NUCLEOTIDE SEQUENCE [LARGE SCALE GENOMIC DNA]</scope>
    <source>
        <strain evidence="1 2">DSM 24744</strain>
    </source>
</reference>
<dbReference type="RefSeq" id="WP_244569136.1">
    <property type="nucleotide sequence ID" value="NZ_MWWQ01000006.1"/>
</dbReference>
<dbReference type="Proteomes" id="UP000216454">
    <property type="component" value="Unassembled WGS sequence"/>
</dbReference>
<proteinExistence type="predicted"/>
<accession>A0A261EYW2</accession>
<dbReference type="InterPro" id="IPR024747">
    <property type="entry name" value="Pyridox_Oxase-rel"/>
</dbReference>
<evidence type="ECO:0000313" key="2">
    <source>
        <dbReference type="Proteomes" id="UP000216454"/>
    </source>
</evidence>
<organism evidence="1 2">
    <name type="scientific">Pseudoscardovia suis</name>
    <dbReference type="NCBI Taxonomy" id="987063"/>
    <lineage>
        <taxon>Bacteria</taxon>
        <taxon>Bacillati</taxon>
        <taxon>Actinomycetota</taxon>
        <taxon>Actinomycetes</taxon>
        <taxon>Bifidobacteriales</taxon>
        <taxon>Bifidobacteriaceae</taxon>
        <taxon>Pseudoscardovia</taxon>
    </lineage>
</organism>
<comment type="caution">
    <text evidence="1">The sequence shown here is derived from an EMBL/GenBank/DDBJ whole genome shotgun (WGS) entry which is preliminary data.</text>
</comment>
<dbReference type="PANTHER" id="PTHR34071:SF2">
    <property type="entry name" value="FLAVIN-NUCLEOTIDE-BINDING PROTEIN"/>
    <property type="match status" value="1"/>
</dbReference>
<dbReference type="PANTHER" id="PTHR34071">
    <property type="entry name" value="5-NITROIMIDAZOLE ANTIBIOTICS RESISTANCE PROTEIN, NIMA-FAMILY-RELATED PROTEIN-RELATED"/>
    <property type="match status" value="1"/>
</dbReference>
<dbReference type="AlphaFoldDB" id="A0A261EYW2"/>